<gene>
    <name evidence="1" type="ORF">MSG28_002422</name>
</gene>
<proteinExistence type="predicted"/>
<dbReference type="EMBL" id="CM046103">
    <property type="protein sequence ID" value="KAI8428187.1"/>
    <property type="molecule type" value="Genomic_DNA"/>
</dbReference>
<comment type="caution">
    <text evidence="1">The sequence shown here is derived from an EMBL/GenBank/DDBJ whole genome shotgun (WGS) entry which is preliminary data.</text>
</comment>
<keyword evidence="2" id="KW-1185">Reference proteome</keyword>
<name>A0ACC0JVG4_CHOFU</name>
<protein>
    <submittedName>
        <fullName evidence="1">Uncharacterized protein</fullName>
    </submittedName>
</protein>
<accession>A0ACC0JVG4</accession>
<evidence type="ECO:0000313" key="2">
    <source>
        <dbReference type="Proteomes" id="UP001064048"/>
    </source>
</evidence>
<reference evidence="1 2" key="1">
    <citation type="journal article" date="2022" name="Genome Biol. Evol.">
        <title>The Spruce Budworm Genome: Reconstructing the Evolutionary History of Antifreeze Proteins.</title>
        <authorList>
            <person name="Beliveau C."/>
            <person name="Gagne P."/>
            <person name="Picq S."/>
            <person name="Vernygora O."/>
            <person name="Keeling C.I."/>
            <person name="Pinkney K."/>
            <person name="Doucet D."/>
            <person name="Wen F."/>
            <person name="Johnston J.S."/>
            <person name="Maaroufi H."/>
            <person name="Boyle B."/>
            <person name="Laroche J."/>
            <person name="Dewar K."/>
            <person name="Juretic N."/>
            <person name="Blackburn G."/>
            <person name="Nisole A."/>
            <person name="Brunet B."/>
            <person name="Brandao M."/>
            <person name="Lumley L."/>
            <person name="Duan J."/>
            <person name="Quan G."/>
            <person name="Lucarotti C.J."/>
            <person name="Roe A.D."/>
            <person name="Sperling F.A.H."/>
            <person name="Levesque R.C."/>
            <person name="Cusson M."/>
        </authorList>
    </citation>
    <scope>NUCLEOTIDE SEQUENCE [LARGE SCALE GENOMIC DNA]</scope>
    <source>
        <strain evidence="1">Glfc:IPQL:Cfum</strain>
    </source>
</reference>
<evidence type="ECO:0000313" key="1">
    <source>
        <dbReference type="EMBL" id="KAI8428187.1"/>
    </source>
</evidence>
<dbReference type="Proteomes" id="UP001064048">
    <property type="component" value="Chromosome 3"/>
</dbReference>
<organism evidence="1 2">
    <name type="scientific">Choristoneura fumiferana</name>
    <name type="common">Spruce budworm moth</name>
    <name type="synonym">Archips fumiferana</name>
    <dbReference type="NCBI Taxonomy" id="7141"/>
    <lineage>
        <taxon>Eukaryota</taxon>
        <taxon>Metazoa</taxon>
        <taxon>Ecdysozoa</taxon>
        <taxon>Arthropoda</taxon>
        <taxon>Hexapoda</taxon>
        <taxon>Insecta</taxon>
        <taxon>Pterygota</taxon>
        <taxon>Neoptera</taxon>
        <taxon>Endopterygota</taxon>
        <taxon>Lepidoptera</taxon>
        <taxon>Glossata</taxon>
        <taxon>Ditrysia</taxon>
        <taxon>Tortricoidea</taxon>
        <taxon>Tortricidae</taxon>
        <taxon>Tortricinae</taxon>
        <taxon>Choristoneura</taxon>
    </lineage>
</organism>
<sequence>MQGPQLTPQPVENDCGILLYNGDIFDDSWDDNISDTLIIMNKISQRTSSYSEHHIVKEIKSLKGPFSIIYYDKLAEDLYFTRDRIGRSSLLFDKTEDSVVISNVLDRKSSCVEVPATHIYILNIKTNKVRIHSWANDTIDECLIEDLNDSFQKQQKIPDEDFTVDSEIALDLTDEEKLKDYIKSIAVNKQSNLKVLTNLLAHPTIKKTVDAITELLDKSVEIRLRRQPNRCKECLLDKPVTCSHATIGVLFSGGLDCTILSLLANKYVSKWQSIDLINVAFKKDAVGSYDVPDRVTGRQSFEELKTLCPSREWNFKEINVPKEELEEFQIKTIADLLFPRRTILDESLGSALWFASRAQDENSVSPCRVLLLGSGADELFGGYKRHYNAFKRHSWSGLARELELDWQRIAFRNLARDNRVICDHGRQPRMPYLDEDFTDYVLKLKPWLKCFPSDDYGPGLGDKLMLRLVAFSMGLREVVTFPKRALQFGSRIANKKEKGSDLSKTFHRGLTPPHRVKSISMATFTPEEIEFIKVRGNDYCRRVWLGLYEGESVNFIDEQSVKDFMSDKYEKKRYYLESPLNNPPVTNGSLTSRSKSKTKAGNTVASTAPLISMAAPVSKATVNNNTLVNTPKFGSSLLSSGSDNVSMKIARPVHGSPPALAPMAPPAAPVPVPDFPVDFSTANIYNSSQFNNNVNNNFVPQSTTSTPAFAAFTPPSSTAKEGSNISSKNPFQSASTHDLVANKNPFFNGSWSVAAAAVPVNPFMPAPNPGNYVNSNNPFL</sequence>